<name>A0A6P7FUZ6_DIAVI</name>
<sequence>MYRLILPVFVLFVTAKIAAHPLDLSDFKQEVIELTKVLHNECVGKTGVNEQIIDKAKEGVFEDDVKFKKYLSCCWVTSGVMEKSGKLNEDMLIGFIPPKYKTTIGKSVLTCQKNVAGIKPLHNMVFEMEKCIYAAAPELFVMF</sequence>
<evidence type="ECO:0000313" key="3">
    <source>
        <dbReference type="Proteomes" id="UP001652700"/>
    </source>
</evidence>
<proteinExistence type="predicted"/>
<feature type="signal peptide" evidence="1">
    <location>
        <begin position="1"/>
        <end position="19"/>
    </location>
</feature>
<evidence type="ECO:0000256" key="1">
    <source>
        <dbReference type="SAM" id="SignalP"/>
    </source>
</evidence>
<evidence type="ECO:0000313" key="2">
    <source>
        <dbReference type="EnsemblMetazoa" id="XP_028138602.1"/>
    </source>
</evidence>
<dbReference type="OrthoDB" id="6702328at2759"/>
<reference evidence="4" key="1">
    <citation type="submission" date="2025-04" db="UniProtKB">
        <authorList>
            <consortium name="RefSeq"/>
        </authorList>
    </citation>
    <scope>IDENTIFICATION</scope>
    <source>
        <tissue evidence="4">Whole insect</tissue>
    </source>
</reference>
<dbReference type="Gene3D" id="1.10.238.20">
    <property type="entry name" value="Pheromone/general odorant binding protein domain"/>
    <property type="match status" value="1"/>
</dbReference>
<dbReference type="GO" id="GO:0005549">
    <property type="term" value="F:odorant binding"/>
    <property type="evidence" value="ECO:0007669"/>
    <property type="project" value="InterPro"/>
</dbReference>
<dbReference type="SUPFAM" id="SSF47565">
    <property type="entry name" value="Insect pheromone/odorant-binding proteins"/>
    <property type="match status" value="1"/>
</dbReference>
<evidence type="ECO:0000313" key="4">
    <source>
        <dbReference type="RefSeq" id="XP_028138602.1"/>
    </source>
</evidence>
<dbReference type="InterPro" id="IPR036728">
    <property type="entry name" value="PBP_GOBP_sf"/>
</dbReference>
<dbReference type="GeneID" id="114332996"/>
<dbReference type="Pfam" id="PF01395">
    <property type="entry name" value="PBP_GOBP"/>
    <property type="match status" value="1"/>
</dbReference>
<dbReference type="Proteomes" id="UP001652700">
    <property type="component" value="Unplaced"/>
</dbReference>
<organism evidence="4">
    <name type="scientific">Diabrotica virgifera virgifera</name>
    <name type="common">western corn rootworm</name>
    <dbReference type="NCBI Taxonomy" id="50390"/>
    <lineage>
        <taxon>Eukaryota</taxon>
        <taxon>Metazoa</taxon>
        <taxon>Ecdysozoa</taxon>
        <taxon>Arthropoda</taxon>
        <taxon>Hexapoda</taxon>
        <taxon>Insecta</taxon>
        <taxon>Pterygota</taxon>
        <taxon>Neoptera</taxon>
        <taxon>Endopterygota</taxon>
        <taxon>Coleoptera</taxon>
        <taxon>Polyphaga</taxon>
        <taxon>Cucujiformia</taxon>
        <taxon>Chrysomeloidea</taxon>
        <taxon>Chrysomelidae</taxon>
        <taxon>Galerucinae</taxon>
        <taxon>Diabroticina</taxon>
        <taxon>Diabroticites</taxon>
        <taxon>Diabrotica</taxon>
    </lineage>
</organism>
<dbReference type="CDD" id="cd23992">
    <property type="entry name" value="PBP_GOBP"/>
    <property type="match status" value="1"/>
</dbReference>
<accession>A0A6P7FUZ6</accession>
<keyword evidence="1" id="KW-0732">Signal</keyword>
<dbReference type="SMART" id="SM00708">
    <property type="entry name" value="PhBP"/>
    <property type="match status" value="1"/>
</dbReference>
<protein>
    <submittedName>
        <fullName evidence="4">Uncharacterized protein LOC114332996</fullName>
    </submittedName>
</protein>
<dbReference type="PANTHER" id="PTHR21364">
    <property type="entry name" value="GENERAL ODORANT-BINDING PROTEIN 19A"/>
    <property type="match status" value="1"/>
</dbReference>
<dbReference type="InterPro" id="IPR006170">
    <property type="entry name" value="PBP/GOBP"/>
</dbReference>
<dbReference type="FunCoup" id="A0A6P7FUZ6">
    <property type="interactions" value="23"/>
</dbReference>
<dbReference type="KEGG" id="dvv:114332996"/>
<dbReference type="PANTHER" id="PTHR21364:SF2">
    <property type="entry name" value="GENERAL ODORANT-BINDING PROTEIN 19A"/>
    <property type="match status" value="1"/>
</dbReference>
<feature type="chain" id="PRO_5028161949" evidence="1">
    <location>
        <begin position="20"/>
        <end position="143"/>
    </location>
</feature>
<dbReference type="InParanoid" id="A0A6P7FUZ6"/>
<gene>
    <name evidence="4" type="primary">LOC114332996</name>
</gene>
<dbReference type="EnsemblMetazoa" id="XM_028282801.2">
    <property type="protein sequence ID" value="XP_028138602.1"/>
    <property type="gene ID" value="LOC114332996"/>
</dbReference>
<keyword evidence="3" id="KW-1185">Reference proteome</keyword>
<reference evidence="2" key="2">
    <citation type="submission" date="2025-05" db="UniProtKB">
        <authorList>
            <consortium name="EnsemblMetazoa"/>
        </authorList>
    </citation>
    <scope>IDENTIFICATION</scope>
</reference>
<dbReference type="AlphaFoldDB" id="A0A6P7FUZ6"/>
<dbReference type="RefSeq" id="XP_028138602.1">
    <property type="nucleotide sequence ID" value="XM_028282801.1"/>
</dbReference>